<organism evidence="2 3">
    <name type="scientific">Cercospora berteroae</name>
    <dbReference type="NCBI Taxonomy" id="357750"/>
    <lineage>
        <taxon>Eukaryota</taxon>
        <taxon>Fungi</taxon>
        <taxon>Dikarya</taxon>
        <taxon>Ascomycota</taxon>
        <taxon>Pezizomycotina</taxon>
        <taxon>Dothideomycetes</taxon>
        <taxon>Dothideomycetidae</taxon>
        <taxon>Mycosphaerellales</taxon>
        <taxon>Mycosphaerellaceae</taxon>
        <taxon>Cercospora</taxon>
    </lineage>
</organism>
<dbReference type="STRING" id="357750.A0A2S6BY46"/>
<dbReference type="SMART" id="SM00212">
    <property type="entry name" value="UBCc"/>
    <property type="match status" value="1"/>
</dbReference>
<dbReference type="Pfam" id="PF00179">
    <property type="entry name" value="UQ_con"/>
    <property type="match status" value="1"/>
</dbReference>
<dbReference type="OrthoDB" id="9973183at2759"/>
<feature type="domain" description="UBC core" evidence="1">
    <location>
        <begin position="11"/>
        <end position="168"/>
    </location>
</feature>
<dbReference type="EMBL" id="PNEN01001700">
    <property type="protein sequence ID" value="PPJ52410.1"/>
    <property type="molecule type" value="Genomic_DNA"/>
</dbReference>
<evidence type="ECO:0000259" key="1">
    <source>
        <dbReference type="PROSITE" id="PS50127"/>
    </source>
</evidence>
<comment type="caution">
    <text evidence="2">The sequence shown here is derived from an EMBL/GenBank/DDBJ whole genome shotgun (WGS) entry which is preliminary data.</text>
</comment>
<sequence>MSSLTPQQLQSNRRRLQQDLALVQEQGKTQGITLNPISDTDLQKWAATIDFRDPEFAGSPYEGGVFEFTLHMSGTEKPYPLRSPEIFCSTKIYNPHVDLKTGEVGFSMLSEDQWSPILTLFTTMLSLLVALGEPEPGYEVDGVLMLEYLSDPDAFWQKAREWTREYAVPGNMDATHSSTSQAEADT</sequence>
<dbReference type="InterPro" id="IPR016135">
    <property type="entry name" value="UBQ-conjugating_enzyme/RWD"/>
</dbReference>
<dbReference type="AlphaFoldDB" id="A0A2S6BY46"/>
<dbReference type="SUPFAM" id="SSF54495">
    <property type="entry name" value="UBC-like"/>
    <property type="match status" value="1"/>
</dbReference>
<keyword evidence="3" id="KW-1185">Reference proteome</keyword>
<dbReference type="Proteomes" id="UP000237631">
    <property type="component" value="Unassembled WGS sequence"/>
</dbReference>
<accession>A0A2S6BY46</accession>
<evidence type="ECO:0000313" key="2">
    <source>
        <dbReference type="EMBL" id="PPJ52410.1"/>
    </source>
</evidence>
<dbReference type="PROSITE" id="PS50127">
    <property type="entry name" value="UBC_2"/>
    <property type="match status" value="1"/>
</dbReference>
<dbReference type="PANTHER" id="PTHR24068">
    <property type="entry name" value="UBIQUITIN-CONJUGATING ENZYME E2"/>
    <property type="match status" value="1"/>
</dbReference>
<gene>
    <name evidence="2" type="ORF">CBER1_10414</name>
</gene>
<protein>
    <recommendedName>
        <fullName evidence="1">UBC core domain-containing protein</fullName>
    </recommendedName>
</protein>
<reference evidence="3" key="1">
    <citation type="journal article" date="2017" name="bioRxiv">
        <title>Conservation of a gene cluster reveals novel cercosporin biosynthetic mechanisms and extends production to the genus Colletotrichum.</title>
        <authorList>
            <person name="de Jonge R."/>
            <person name="Ebert M.K."/>
            <person name="Huitt-Roehl C.R."/>
            <person name="Pal P."/>
            <person name="Suttle J.C."/>
            <person name="Spanner R.E."/>
            <person name="Neubauer J.D."/>
            <person name="Jurick W.M.II."/>
            <person name="Stott K.A."/>
            <person name="Secor G.A."/>
            <person name="Thomma B.P.H.J."/>
            <person name="Van de Peer Y."/>
            <person name="Townsend C.A."/>
            <person name="Bolton M.D."/>
        </authorList>
    </citation>
    <scope>NUCLEOTIDE SEQUENCE [LARGE SCALE GENOMIC DNA]</scope>
    <source>
        <strain evidence="3">CBS538.71</strain>
    </source>
</reference>
<dbReference type="Gene3D" id="3.10.110.10">
    <property type="entry name" value="Ubiquitin Conjugating Enzyme"/>
    <property type="match status" value="1"/>
</dbReference>
<evidence type="ECO:0000313" key="3">
    <source>
        <dbReference type="Proteomes" id="UP000237631"/>
    </source>
</evidence>
<dbReference type="InterPro" id="IPR000608">
    <property type="entry name" value="UBC"/>
</dbReference>
<name>A0A2S6BY46_9PEZI</name>
<proteinExistence type="predicted"/>